<reference evidence="3" key="1">
    <citation type="journal article" date="2019" name="Int. J. Syst. Evol. Microbiol.">
        <title>The Global Catalogue of Microorganisms (GCM) 10K type strain sequencing project: providing services to taxonomists for standard genome sequencing and annotation.</title>
        <authorList>
            <consortium name="The Broad Institute Genomics Platform"/>
            <consortium name="The Broad Institute Genome Sequencing Center for Infectious Disease"/>
            <person name="Wu L."/>
            <person name="Ma J."/>
        </authorList>
    </citation>
    <scope>NUCLEOTIDE SEQUENCE [LARGE SCALE GENOMIC DNA]</scope>
    <source>
        <strain evidence="3">JCM 3369</strain>
    </source>
</reference>
<feature type="transmembrane region" description="Helical" evidence="1">
    <location>
        <begin position="54"/>
        <end position="75"/>
    </location>
</feature>
<accession>A0ABV9DA34</accession>
<keyword evidence="1" id="KW-0472">Membrane</keyword>
<feature type="transmembrane region" description="Helical" evidence="1">
    <location>
        <begin position="95"/>
        <end position="115"/>
    </location>
</feature>
<feature type="transmembrane region" description="Helical" evidence="1">
    <location>
        <begin position="30"/>
        <end position="48"/>
    </location>
</feature>
<sequence length="164" mass="17456">MQEPAPAGAPREPYADQVRGERDLRMNPRGYYLSIGAAAGSTVVLAWWGEIAGLAGVGLVAVVYLVNALLGFRGIPLRDREILVEHGRSTRSGRWTALAVLPWVVCSFAAASDYVGDRLPLWVTVANGLAVAFLCAFGLRRADEVLIAEIRALRSAVADPAAGV</sequence>
<keyword evidence="3" id="KW-1185">Reference proteome</keyword>
<dbReference type="RefSeq" id="WP_122823721.1">
    <property type="nucleotide sequence ID" value="NZ_CP033325.1"/>
</dbReference>
<protein>
    <submittedName>
        <fullName evidence="2">Uncharacterized protein</fullName>
    </submittedName>
</protein>
<name>A0ABV9DA34_9MICO</name>
<dbReference type="EMBL" id="JBHSGF010000005">
    <property type="protein sequence ID" value="MFC4555252.1"/>
    <property type="molecule type" value="Genomic_DNA"/>
</dbReference>
<comment type="caution">
    <text evidence="2">The sequence shown here is derived from an EMBL/GenBank/DDBJ whole genome shotgun (WGS) entry which is preliminary data.</text>
</comment>
<evidence type="ECO:0000313" key="3">
    <source>
        <dbReference type="Proteomes" id="UP001595955"/>
    </source>
</evidence>
<gene>
    <name evidence="2" type="ORF">ACFO3F_08325</name>
</gene>
<evidence type="ECO:0000256" key="1">
    <source>
        <dbReference type="SAM" id="Phobius"/>
    </source>
</evidence>
<keyword evidence="1" id="KW-1133">Transmembrane helix</keyword>
<keyword evidence="1" id="KW-0812">Transmembrane</keyword>
<organism evidence="2 3">
    <name type="scientific">Georgenia faecalis</name>
    <dbReference type="NCBI Taxonomy" id="2483799"/>
    <lineage>
        <taxon>Bacteria</taxon>
        <taxon>Bacillati</taxon>
        <taxon>Actinomycetota</taxon>
        <taxon>Actinomycetes</taxon>
        <taxon>Micrococcales</taxon>
        <taxon>Bogoriellaceae</taxon>
        <taxon>Georgenia</taxon>
    </lineage>
</organism>
<dbReference type="Proteomes" id="UP001595955">
    <property type="component" value="Unassembled WGS sequence"/>
</dbReference>
<proteinExistence type="predicted"/>
<evidence type="ECO:0000313" key="2">
    <source>
        <dbReference type="EMBL" id="MFC4555252.1"/>
    </source>
</evidence>
<feature type="transmembrane region" description="Helical" evidence="1">
    <location>
        <begin position="121"/>
        <end position="139"/>
    </location>
</feature>